<dbReference type="InterPro" id="IPR001173">
    <property type="entry name" value="Glyco_trans_2-like"/>
</dbReference>
<dbReference type="EMBL" id="BDCR01000003">
    <property type="protein sequence ID" value="GAT62867.1"/>
    <property type="molecule type" value="Genomic_DNA"/>
</dbReference>
<dbReference type="RefSeq" id="WP_068703562.1">
    <property type="nucleotide sequence ID" value="NZ_BDCR01000003.1"/>
</dbReference>
<keyword evidence="2" id="KW-0808">Transferase</keyword>
<dbReference type="PANTHER" id="PTHR22916:SF67">
    <property type="entry name" value="COLANIC ACID BIOSYNTHESIS GLYCOSYL TRANSFERASE WCAE-RELATED"/>
    <property type="match status" value="1"/>
</dbReference>
<reference evidence="3" key="1">
    <citation type="submission" date="2016-04" db="EMBL/GenBank/DDBJ databases">
        <title>Draft genome sequence of Paludibacter jiangxiensis strain NM7.</title>
        <authorList>
            <person name="Qiu Y."/>
            <person name="Matsuura N."/>
            <person name="Ohashi A."/>
            <person name="Tourlousse M.D."/>
            <person name="Sekiguchi Y."/>
        </authorList>
    </citation>
    <scope>NUCLEOTIDE SEQUENCE [LARGE SCALE GENOMIC DNA]</scope>
    <source>
        <strain evidence="3">NM7</strain>
    </source>
</reference>
<dbReference type="PANTHER" id="PTHR22916">
    <property type="entry name" value="GLYCOSYLTRANSFERASE"/>
    <property type="match status" value="1"/>
</dbReference>
<dbReference type="OrthoDB" id="9788101at2"/>
<evidence type="ECO:0000313" key="3">
    <source>
        <dbReference type="Proteomes" id="UP000076586"/>
    </source>
</evidence>
<name>A0A161LER9_9BACT</name>
<dbReference type="Gene3D" id="3.90.550.10">
    <property type="entry name" value="Spore Coat Polysaccharide Biosynthesis Protein SpsA, Chain A"/>
    <property type="match status" value="1"/>
</dbReference>
<dbReference type="AlphaFoldDB" id="A0A161LER9"/>
<dbReference type="SUPFAM" id="SSF53448">
    <property type="entry name" value="Nucleotide-diphospho-sugar transferases"/>
    <property type="match status" value="1"/>
</dbReference>
<evidence type="ECO:0000259" key="1">
    <source>
        <dbReference type="Pfam" id="PF00535"/>
    </source>
</evidence>
<gene>
    <name evidence="2" type="ORF">PJIAN_3178</name>
</gene>
<dbReference type="STRING" id="681398.PJIAN_3178"/>
<keyword evidence="3" id="KW-1185">Reference proteome</keyword>
<dbReference type="GO" id="GO:0016758">
    <property type="term" value="F:hexosyltransferase activity"/>
    <property type="evidence" value="ECO:0007669"/>
    <property type="project" value="UniProtKB-ARBA"/>
</dbReference>
<dbReference type="Pfam" id="PF00535">
    <property type="entry name" value="Glycos_transf_2"/>
    <property type="match status" value="1"/>
</dbReference>
<protein>
    <submittedName>
        <fullName evidence="2">Glycosyl transferase family 2</fullName>
    </submittedName>
</protein>
<sequence length="273" mass="31637">MLLSVITINKNNASGLKRTLQSVLMQTFTEFEYIIVDGVSTDSSLEVIQESEIKRNDIEYKWISEPDTGVFQAMNKGIQQATGEYLLFLNSGDFLVNEKVLETVFKKHHSADFLLGQCNISDKGKVIHITTPPAKFTFGYLYEHNIAHQATFIARRMFEQHGLYREDFRYNADIEFWYRTIILQACSTETLDIVISDYNLGGISSQECETETYKKEIAEIYSHPLLQLFIPDYENSIADRKQMEAFYWIKSKKILNAVSLLIFRFAKWAKNKD</sequence>
<evidence type="ECO:0000313" key="2">
    <source>
        <dbReference type="EMBL" id="GAT62867.1"/>
    </source>
</evidence>
<dbReference type="InterPro" id="IPR029044">
    <property type="entry name" value="Nucleotide-diphossugar_trans"/>
</dbReference>
<dbReference type="CDD" id="cd06433">
    <property type="entry name" value="GT_2_WfgS_like"/>
    <property type="match status" value="1"/>
</dbReference>
<feature type="domain" description="Glycosyltransferase 2-like" evidence="1">
    <location>
        <begin position="4"/>
        <end position="118"/>
    </location>
</feature>
<proteinExistence type="predicted"/>
<dbReference type="Proteomes" id="UP000076586">
    <property type="component" value="Unassembled WGS sequence"/>
</dbReference>
<comment type="caution">
    <text evidence="2">The sequence shown here is derived from an EMBL/GenBank/DDBJ whole genome shotgun (WGS) entry which is preliminary data.</text>
</comment>
<reference evidence="3" key="2">
    <citation type="journal article" date="2017" name="Genome Announc.">
        <title>Draft genome sequence of Paludibacter jiangxiensis NM7(T), a propionate-producing fermentative bacterium.</title>
        <authorList>
            <person name="Qiu Y.-L."/>
            <person name="Tourlousse D.M."/>
            <person name="Matsuura N."/>
            <person name="Ohashi A."/>
            <person name="Sekiguchi Y."/>
        </authorList>
    </citation>
    <scope>NUCLEOTIDE SEQUENCE [LARGE SCALE GENOMIC DNA]</scope>
    <source>
        <strain evidence="3">NM7</strain>
    </source>
</reference>
<organism evidence="2 3">
    <name type="scientific">Paludibacter jiangxiensis</name>
    <dbReference type="NCBI Taxonomy" id="681398"/>
    <lineage>
        <taxon>Bacteria</taxon>
        <taxon>Pseudomonadati</taxon>
        <taxon>Bacteroidota</taxon>
        <taxon>Bacteroidia</taxon>
        <taxon>Bacteroidales</taxon>
        <taxon>Paludibacteraceae</taxon>
        <taxon>Paludibacter</taxon>
    </lineage>
</organism>
<accession>A0A161LER9</accession>